<reference evidence="1" key="1">
    <citation type="submission" date="2021-02" db="EMBL/GenBank/DDBJ databases">
        <authorList>
            <person name="Syme A R."/>
            <person name="Syme A R."/>
            <person name="Moolhuijzen P."/>
        </authorList>
    </citation>
    <scope>NUCLEOTIDE SEQUENCE</scope>
    <source>
        <strain evidence="1">W1-1</strain>
    </source>
</reference>
<evidence type="ECO:0000313" key="2">
    <source>
        <dbReference type="Proteomes" id="UP000472372"/>
    </source>
</evidence>
<organism evidence="1 2">
    <name type="scientific">Pyrenophora teres f. teres</name>
    <dbReference type="NCBI Taxonomy" id="97479"/>
    <lineage>
        <taxon>Eukaryota</taxon>
        <taxon>Fungi</taxon>
        <taxon>Dikarya</taxon>
        <taxon>Ascomycota</taxon>
        <taxon>Pezizomycotina</taxon>
        <taxon>Dothideomycetes</taxon>
        <taxon>Pleosporomycetidae</taxon>
        <taxon>Pleosporales</taxon>
        <taxon>Pleosporineae</taxon>
        <taxon>Pleosporaceae</taxon>
        <taxon>Pyrenophora</taxon>
    </lineage>
</organism>
<evidence type="ECO:0000313" key="1">
    <source>
        <dbReference type="EMBL" id="CAE7179886.1"/>
    </source>
</evidence>
<dbReference type="Proteomes" id="UP000472372">
    <property type="component" value="Chromosome 5"/>
</dbReference>
<gene>
    <name evidence="1" type="ORF">PTTW11_06669</name>
</gene>
<protein>
    <submittedName>
        <fullName evidence="1">Uncharacterized protein</fullName>
    </submittedName>
</protein>
<name>A0A6S6W3K6_9PLEO</name>
<dbReference type="AlphaFoldDB" id="A0A6S6W3K6"/>
<proteinExistence type="predicted"/>
<sequence length="67" mass="7379">MKLIAILILPLSLANAQWWTCSISDNKCSLPGGKKLDCDPHFECIVNGNGCIPLTDDNIQYSHAHCH</sequence>
<dbReference type="EMBL" id="HG992981">
    <property type="protein sequence ID" value="CAE7179886.1"/>
    <property type="molecule type" value="Genomic_DNA"/>
</dbReference>
<accession>A0A6S6W3K6</accession>